<protein>
    <submittedName>
        <fullName evidence="1">Uncharacterized protein</fullName>
    </submittedName>
</protein>
<dbReference type="EMBL" id="KB469306">
    <property type="protein sequence ID" value="EPQ52968.1"/>
    <property type="molecule type" value="Genomic_DNA"/>
</dbReference>
<dbReference type="GeneID" id="19309669"/>
<evidence type="ECO:0000313" key="1">
    <source>
        <dbReference type="EMBL" id="EPQ52968.1"/>
    </source>
</evidence>
<evidence type="ECO:0000313" key="2">
    <source>
        <dbReference type="Proteomes" id="UP000030669"/>
    </source>
</evidence>
<gene>
    <name evidence="1" type="ORF">GLOTRDRAFT_95030</name>
</gene>
<dbReference type="AlphaFoldDB" id="S7PZU5"/>
<dbReference type="KEGG" id="gtr:GLOTRDRAFT_95030"/>
<dbReference type="HOGENOM" id="CLU_1343378_0_0_1"/>
<organism evidence="1 2">
    <name type="scientific">Gloeophyllum trabeum (strain ATCC 11539 / FP-39264 / Madison 617)</name>
    <name type="common">Brown rot fungus</name>
    <dbReference type="NCBI Taxonomy" id="670483"/>
    <lineage>
        <taxon>Eukaryota</taxon>
        <taxon>Fungi</taxon>
        <taxon>Dikarya</taxon>
        <taxon>Basidiomycota</taxon>
        <taxon>Agaricomycotina</taxon>
        <taxon>Agaricomycetes</taxon>
        <taxon>Gloeophyllales</taxon>
        <taxon>Gloeophyllaceae</taxon>
        <taxon>Gloeophyllum</taxon>
    </lineage>
</organism>
<name>S7PZU5_GLOTA</name>
<sequence>MEETAYFARAARAVRHVRGLSFLPQVDLGLECFWLNVVYCYLDPLQNSLVTLSVDSCNAVAGTWRPGFPVEDLHFPHLRNLELGGMLEVSSLNGDQPSSDEDTDAEDDQGKMKFQNAGDAYGGSRKTLWHPVFKTFMTELRLKRLEVYEYGYRRWSDFSIEDLKYYWEGRGSEKGEEERIEAADEAALEQWKISVAPHKVNGAM</sequence>
<dbReference type="Proteomes" id="UP000030669">
    <property type="component" value="Unassembled WGS sequence"/>
</dbReference>
<dbReference type="RefSeq" id="XP_007868295.1">
    <property type="nucleotide sequence ID" value="XM_007870104.1"/>
</dbReference>
<reference evidence="1 2" key="1">
    <citation type="journal article" date="2012" name="Science">
        <title>The Paleozoic origin of enzymatic lignin decomposition reconstructed from 31 fungal genomes.</title>
        <authorList>
            <person name="Floudas D."/>
            <person name="Binder M."/>
            <person name="Riley R."/>
            <person name="Barry K."/>
            <person name="Blanchette R.A."/>
            <person name="Henrissat B."/>
            <person name="Martinez A.T."/>
            <person name="Otillar R."/>
            <person name="Spatafora J.W."/>
            <person name="Yadav J.S."/>
            <person name="Aerts A."/>
            <person name="Benoit I."/>
            <person name="Boyd A."/>
            <person name="Carlson A."/>
            <person name="Copeland A."/>
            <person name="Coutinho P.M."/>
            <person name="de Vries R.P."/>
            <person name="Ferreira P."/>
            <person name="Findley K."/>
            <person name="Foster B."/>
            <person name="Gaskell J."/>
            <person name="Glotzer D."/>
            <person name="Gorecki P."/>
            <person name="Heitman J."/>
            <person name="Hesse C."/>
            <person name="Hori C."/>
            <person name="Igarashi K."/>
            <person name="Jurgens J.A."/>
            <person name="Kallen N."/>
            <person name="Kersten P."/>
            <person name="Kohler A."/>
            <person name="Kuees U."/>
            <person name="Kumar T.K.A."/>
            <person name="Kuo A."/>
            <person name="LaButti K."/>
            <person name="Larrondo L.F."/>
            <person name="Lindquist E."/>
            <person name="Ling A."/>
            <person name="Lombard V."/>
            <person name="Lucas S."/>
            <person name="Lundell T."/>
            <person name="Martin R."/>
            <person name="McLaughlin D.J."/>
            <person name="Morgenstern I."/>
            <person name="Morin E."/>
            <person name="Murat C."/>
            <person name="Nagy L.G."/>
            <person name="Nolan M."/>
            <person name="Ohm R.A."/>
            <person name="Patyshakuliyeva A."/>
            <person name="Rokas A."/>
            <person name="Ruiz-Duenas F.J."/>
            <person name="Sabat G."/>
            <person name="Salamov A."/>
            <person name="Samejima M."/>
            <person name="Schmutz J."/>
            <person name="Slot J.C."/>
            <person name="St John F."/>
            <person name="Stenlid J."/>
            <person name="Sun H."/>
            <person name="Sun S."/>
            <person name="Syed K."/>
            <person name="Tsang A."/>
            <person name="Wiebenga A."/>
            <person name="Young D."/>
            <person name="Pisabarro A."/>
            <person name="Eastwood D.C."/>
            <person name="Martin F."/>
            <person name="Cullen D."/>
            <person name="Grigoriev I.V."/>
            <person name="Hibbett D.S."/>
        </authorList>
    </citation>
    <scope>NUCLEOTIDE SEQUENCE [LARGE SCALE GENOMIC DNA]</scope>
    <source>
        <strain evidence="1 2">ATCC 11539</strain>
    </source>
</reference>
<accession>S7PZU5</accession>
<proteinExistence type="predicted"/>
<keyword evidence="2" id="KW-1185">Reference proteome</keyword>